<proteinExistence type="inferred from homology"/>
<dbReference type="Pfam" id="PF00106">
    <property type="entry name" value="adh_short"/>
    <property type="match status" value="1"/>
</dbReference>
<dbReference type="PRINTS" id="PR00081">
    <property type="entry name" value="GDHRDH"/>
</dbReference>
<keyword evidence="5" id="KW-1185">Reference proteome</keyword>
<organism evidence="4 5">
    <name type="scientific">Symbiochloris irregularis</name>
    <dbReference type="NCBI Taxonomy" id="706552"/>
    <lineage>
        <taxon>Eukaryota</taxon>
        <taxon>Viridiplantae</taxon>
        <taxon>Chlorophyta</taxon>
        <taxon>core chlorophytes</taxon>
        <taxon>Trebouxiophyceae</taxon>
        <taxon>Trebouxiales</taxon>
        <taxon>Trebouxiaceae</taxon>
        <taxon>Symbiochloris</taxon>
    </lineage>
</organism>
<dbReference type="Proteomes" id="UP001465755">
    <property type="component" value="Unassembled WGS sequence"/>
</dbReference>
<comment type="caution">
    <text evidence="4">The sequence shown here is derived from an EMBL/GenBank/DDBJ whole genome shotgun (WGS) entry which is preliminary data.</text>
</comment>
<dbReference type="Gene3D" id="3.40.50.720">
    <property type="entry name" value="NAD(P)-binding Rossmann-like Domain"/>
    <property type="match status" value="1"/>
</dbReference>
<dbReference type="SUPFAM" id="SSF51735">
    <property type="entry name" value="NAD(P)-binding Rossmann-fold domains"/>
    <property type="match status" value="1"/>
</dbReference>
<dbReference type="PANTHER" id="PTHR43544">
    <property type="entry name" value="SHORT-CHAIN DEHYDROGENASE/REDUCTASE"/>
    <property type="match status" value="1"/>
</dbReference>
<name>A0AAW1P0P9_9CHLO</name>
<sequence length="266" mass="27901">MTATTWLITGANRGCGLAYVKLLLAQQSTTVVAAVRKPPLSEGLQSMQQAHGDRLKVVSLEATSAESVEAAAAEVGRDIGALDYIVNNAGIIGTGELDFGVATEDQAAEPLESIERCFSVNTLGPLLVTRAFLPLLLKGNKKTVVNISSGSGVVTWRQQAAAASEPAPIVFKHGIGYAMSKAALQMQTAALGAQLKEHGLIFISMDPGWMDTGLGRQGGKICDLFKLRGDPPSAEDSAQGQIEVISGLTPADNGKFLNFHGEPNPF</sequence>
<dbReference type="PRINTS" id="PR00080">
    <property type="entry name" value="SDRFAMILY"/>
</dbReference>
<gene>
    <name evidence="4" type="ORF">WJX73_002157</name>
</gene>
<accession>A0AAW1P0P9</accession>
<dbReference type="GO" id="GO:0005737">
    <property type="term" value="C:cytoplasm"/>
    <property type="evidence" value="ECO:0007669"/>
    <property type="project" value="TreeGrafter"/>
</dbReference>
<protein>
    <recommendedName>
        <fullName evidence="6">NAD(P)-binding protein</fullName>
    </recommendedName>
</protein>
<evidence type="ECO:0000313" key="5">
    <source>
        <dbReference type="Proteomes" id="UP001465755"/>
    </source>
</evidence>
<dbReference type="GO" id="GO:0016491">
    <property type="term" value="F:oxidoreductase activity"/>
    <property type="evidence" value="ECO:0007669"/>
    <property type="project" value="UniProtKB-KW"/>
</dbReference>
<evidence type="ECO:0000256" key="2">
    <source>
        <dbReference type="ARBA" id="ARBA00023002"/>
    </source>
</evidence>
<dbReference type="InterPro" id="IPR051468">
    <property type="entry name" value="Fungal_SecMetab_SDRs"/>
</dbReference>
<dbReference type="CDD" id="cd05325">
    <property type="entry name" value="carb_red_sniffer_like_SDR_c"/>
    <property type="match status" value="1"/>
</dbReference>
<dbReference type="InterPro" id="IPR036291">
    <property type="entry name" value="NAD(P)-bd_dom_sf"/>
</dbReference>
<keyword evidence="2" id="KW-0560">Oxidoreductase</keyword>
<reference evidence="4 5" key="1">
    <citation type="journal article" date="2024" name="Nat. Commun.">
        <title>Phylogenomics reveals the evolutionary origins of lichenization in chlorophyte algae.</title>
        <authorList>
            <person name="Puginier C."/>
            <person name="Libourel C."/>
            <person name="Otte J."/>
            <person name="Skaloud P."/>
            <person name="Haon M."/>
            <person name="Grisel S."/>
            <person name="Petersen M."/>
            <person name="Berrin J.G."/>
            <person name="Delaux P.M."/>
            <person name="Dal Grande F."/>
            <person name="Keller J."/>
        </authorList>
    </citation>
    <scope>NUCLEOTIDE SEQUENCE [LARGE SCALE GENOMIC DNA]</scope>
    <source>
        <strain evidence="4 5">SAG 2036</strain>
    </source>
</reference>
<evidence type="ECO:0000256" key="1">
    <source>
        <dbReference type="ARBA" id="ARBA00022857"/>
    </source>
</evidence>
<dbReference type="PANTHER" id="PTHR43544:SF7">
    <property type="entry name" value="NADB-LER2"/>
    <property type="match status" value="1"/>
</dbReference>
<comment type="similarity">
    <text evidence="3">Belongs to the short-chain dehydrogenases/reductases (SDR) family.</text>
</comment>
<evidence type="ECO:0000256" key="3">
    <source>
        <dbReference type="RuleBase" id="RU000363"/>
    </source>
</evidence>
<evidence type="ECO:0000313" key="4">
    <source>
        <dbReference type="EMBL" id="KAK9802019.1"/>
    </source>
</evidence>
<dbReference type="AlphaFoldDB" id="A0AAW1P0P9"/>
<keyword evidence="1" id="KW-0521">NADP</keyword>
<dbReference type="EMBL" id="JALJOQ010000072">
    <property type="protein sequence ID" value="KAK9802019.1"/>
    <property type="molecule type" value="Genomic_DNA"/>
</dbReference>
<dbReference type="InterPro" id="IPR002347">
    <property type="entry name" value="SDR_fam"/>
</dbReference>
<evidence type="ECO:0008006" key="6">
    <source>
        <dbReference type="Google" id="ProtNLM"/>
    </source>
</evidence>